<dbReference type="OrthoDB" id="9758917at2"/>
<evidence type="ECO:0000256" key="3">
    <source>
        <dbReference type="ARBA" id="ARBA00022729"/>
    </source>
</evidence>
<keyword evidence="3" id="KW-0732">Signal</keyword>
<dbReference type="Proteomes" id="UP000199514">
    <property type="component" value="Unassembled WGS sequence"/>
</dbReference>
<name>A0A1I1JQ28_9BACT</name>
<feature type="active site" description="Charge relay system" evidence="7">
    <location>
        <position position="163"/>
    </location>
</feature>
<dbReference type="EMBL" id="FOLE01000006">
    <property type="protein sequence ID" value="SFC48648.1"/>
    <property type="molecule type" value="Genomic_DNA"/>
</dbReference>
<evidence type="ECO:0000256" key="7">
    <source>
        <dbReference type="PIRSR" id="PIRSR611782-1"/>
    </source>
</evidence>
<keyword evidence="6" id="KW-0720">Serine protease</keyword>
<dbReference type="NCBIfam" id="TIGR02037">
    <property type="entry name" value="degP_htrA_DO"/>
    <property type="match status" value="1"/>
</dbReference>
<reference evidence="10 11" key="1">
    <citation type="submission" date="2016-10" db="EMBL/GenBank/DDBJ databases">
        <authorList>
            <person name="de Groot N.N."/>
        </authorList>
    </citation>
    <scope>NUCLEOTIDE SEQUENCE [LARGE SCALE GENOMIC DNA]</scope>
    <source>
        <strain evidence="10 11">DSM 6793</strain>
    </source>
</reference>
<dbReference type="GO" id="GO:0006508">
    <property type="term" value="P:proteolysis"/>
    <property type="evidence" value="ECO:0007669"/>
    <property type="project" value="UniProtKB-KW"/>
</dbReference>
<dbReference type="PRINTS" id="PR00834">
    <property type="entry name" value="PROTEASES2C"/>
</dbReference>
<feature type="domain" description="PDZ" evidence="9">
    <location>
        <begin position="284"/>
        <end position="375"/>
    </location>
</feature>
<dbReference type="PANTHER" id="PTHR22939:SF129">
    <property type="entry name" value="SERINE PROTEASE HTRA2, MITOCHONDRIAL"/>
    <property type="match status" value="1"/>
</dbReference>
<dbReference type="InterPro" id="IPR011782">
    <property type="entry name" value="Pept_S1C_Do"/>
</dbReference>
<keyword evidence="2 10" id="KW-0645">Protease</keyword>
<dbReference type="AlphaFoldDB" id="A0A1I1JQ28"/>
<evidence type="ECO:0000256" key="1">
    <source>
        <dbReference type="ARBA" id="ARBA00010541"/>
    </source>
</evidence>
<dbReference type="PANTHER" id="PTHR22939">
    <property type="entry name" value="SERINE PROTEASE FAMILY S1C HTRA-RELATED"/>
    <property type="match status" value="1"/>
</dbReference>
<feature type="active site" description="Charge relay system" evidence="7">
    <location>
        <position position="133"/>
    </location>
</feature>
<dbReference type="InterPro" id="IPR001940">
    <property type="entry name" value="Peptidase_S1C"/>
</dbReference>
<dbReference type="STRING" id="927664.SAMN05421780_10620"/>
<sequence length="492" mass="52289">MKKHLPLVASAIVGSAITLGAYQFMPQRTGVVIRETQTSAPILTSAHGTAEAAPLDFSATAERVTPAVVHIKSTIGVQKPQASAQQIPDAFRDFFGGGGNPFFFGEPMQQAPQQSTGSGVIISSDGYIVTNNHVIDHADELEVTLHDNRTYKAKVIGTDPSTDLAVIQIKEKDLPTLGFGNSDAVRVGQWVLAVGNPFNLSSTVTAGVVSAKGRNLRIVKDKAAIESFIQTDAAVNPGNSGGALVSLDGGLVGINTAIYSQTGSYAGYAFAVPSKIVEKVTEDLIRYGVVQRGFLGITIRDLNSTLAKEHDLEITEGVLVDSLTKESAAKEGGVKAGDVIVKVDGHEVKSSAQLQEAIGRHRPGDKVALVVNREGKEKDLTVTLKNQAGNKEIVKKEKQEVLSSLGLELEQASSKECKKAGVESGVKISKLLAGKLRQQTDVREGFIITKIDKTPVKSVKDVTDLLNSKTGGVMMEGVYPDYPGTYYYAFGL</sequence>
<dbReference type="InterPro" id="IPR009003">
    <property type="entry name" value="Peptidase_S1_PA"/>
</dbReference>
<keyword evidence="4" id="KW-0677">Repeat</keyword>
<keyword evidence="5" id="KW-0378">Hydrolase</keyword>
<dbReference type="Gene3D" id="2.40.10.120">
    <property type="match status" value="1"/>
</dbReference>
<dbReference type="InterPro" id="IPR001478">
    <property type="entry name" value="PDZ"/>
</dbReference>
<evidence type="ECO:0000313" key="10">
    <source>
        <dbReference type="EMBL" id="SFC48648.1"/>
    </source>
</evidence>
<gene>
    <name evidence="10" type="ORF">SAMN05421780_10620</name>
</gene>
<feature type="binding site" evidence="8">
    <location>
        <position position="163"/>
    </location>
    <ligand>
        <name>substrate</name>
    </ligand>
</feature>
<feature type="binding site" evidence="8">
    <location>
        <begin position="238"/>
        <end position="240"/>
    </location>
    <ligand>
        <name>substrate</name>
    </ligand>
</feature>
<comment type="similarity">
    <text evidence="1">Belongs to the peptidase S1C family.</text>
</comment>
<dbReference type="Pfam" id="PF13365">
    <property type="entry name" value="Trypsin_2"/>
    <property type="match status" value="1"/>
</dbReference>
<evidence type="ECO:0000259" key="9">
    <source>
        <dbReference type="PROSITE" id="PS50106"/>
    </source>
</evidence>
<dbReference type="Pfam" id="PF13180">
    <property type="entry name" value="PDZ_2"/>
    <property type="match status" value="1"/>
</dbReference>
<dbReference type="InterPro" id="IPR036034">
    <property type="entry name" value="PDZ_sf"/>
</dbReference>
<evidence type="ECO:0000313" key="11">
    <source>
        <dbReference type="Proteomes" id="UP000199514"/>
    </source>
</evidence>
<evidence type="ECO:0000256" key="5">
    <source>
        <dbReference type="ARBA" id="ARBA00022801"/>
    </source>
</evidence>
<feature type="active site" description="Charge relay system" evidence="7">
    <location>
        <position position="240"/>
    </location>
</feature>
<dbReference type="Gene3D" id="2.30.42.10">
    <property type="match status" value="2"/>
</dbReference>
<dbReference type="GO" id="GO:0004252">
    <property type="term" value="F:serine-type endopeptidase activity"/>
    <property type="evidence" value="ECO:0007669"/>
    <property type="project" value="InterPro"/>
</dbReference>
<keyword evidence="11" id="KW-1185">Reference proteome</keyword>
<dbReference type="RefSeq" id="WP_091512165.1">
    <property type="nucleotide sequence ID" value="NZ_FOLE01000006.1"/>
</dbReference>
<evidence type="ECO:0000256" key="2">
    <source>
        <dbReference type="ARBA" id="ARBA00022670"/>
    </source>
</evidence>
<evidence type="ECO:0000256" key="6">
    <source>
        <dbReference type="ARBA" id="ARBA00022825"/>
    </source>
</evidence>
<organism evidence="10 11">
    <name type="scientific">Flexibacter flexilis DSM 6793</name>
    <dbReference type="NCBI Taxonomy" id="927664"/>
    <lineage>
        <taxon>Bacteria</taxon>
        <taxon>Pseudomonadati</taxon>
        <taxon>Bacteroidota</taxon>
        <taxon>Cytophagia</taxon>
        <taxon>Cytophagales</taxon>
        <taxon>Flexibacteraceae</taxon>
        <taxon>Flexibacter</taxon>
    </lineage>
</organism>
<proteinExistence type="inferred from homology"/>
<dbReference type="PROSITE" id="PS50106">
    <property type="entry name" value="PDZ"/>
    <property type="match status" value="1"/>
</dbReference>
<dbReference type="SUPFAM" id="SSF50156">
    <property type="entry name" value="PDZ domain-like"/>
    <property type="match status" value="1"/>
</dbReference>
<accession>A0A1I1JQ28</accession>
<dbReference type="SUPFAM" id="SSF50494">
    <property type="entry name" value="Trypsin-like serine proteases"/>
    <property type="match status" value="1"/>
</dbReference>
<dbReference type="SMART" id="SM00228">
    <property type="entry name" value="PDZ"/>
    <property type="match status" value="2"/>
</dbReference>
<protein>
    <submittedName>
        <fullName evidence="10">Do/DeqQ family serine protease</fullName>
    </submittedName>
</protein>
<feature type="binding site" evidence="8">
    <location>
        <position position="133"/>
    </location>
    <ligand>
        <name>substrate</name>
    </ligand>
</feature>
<dbReference type="CDD" id="cd10839">
    <property type="entry name" value="cpPDZ1_DegP-like"/>
    <property type="match status" value="1"/>
</dbReference>
<evidence type="ECO:0000256" key="4">
    <source>
        <dbReference type="ARBA" id="ARBA00022737"/>
    </source>
</evidence>
<evidence type="ECO:0000256" key="8">
    <source>
        <dbReference type="PIRSR" id="PIRSR611782-2"/>
    </source>
</evidence>